<accession>A0A427BB23</accession>
<dbReference type="EMBL" id="AMZH03000079">
    <property type="protein sequence ID" value="RRT85669.1"/>
    <property type="molecule type" value="Genomic_DNA"/>
</dbReference>
<dbReference type="Proteomes" id="UP000287651">
    <property type="component" value="Unassembled WGS sequence"/>
</dbReference>
<evidence type="ECO:0000256" key="1">
    <source>
        <dbReference type="SAM" id="MobiDB-lite"/>
    </source>
</evidence>
<feature type="region of interest" description="Disordered" evidence="1">
    <location>
        <begin position="102"/>
        <end position="136"/>
    </location>
</feature>
<comment type="caution">
    <text evidence="2">The sequence shown here is derived from an EMBL/GenBank/DDBJ whole genome shotgun (WGS) entry which is preliminary data.</text>
</comment>
<protein>
    <submittedName>
        <fullName evidence="2">Uncharacterized protein</fullName>
    </submittedName>
</protein>
<name>A0A427BB23_ENSVE</name>
<gene>
    <name evidence="2" type="ORF">B296_00008577</name>
</gene>
<reference evidence="2 3" key="1">
    <citation type="journal article" date="2014" name="Agronomy (Basel)">
        <title>A Draft Genome Sequence for Ensete ventricosum, the Drought-Tolerant Tree Against Hunger.</title>
        <authorList>
            <person name="Harrison J."/>
            <person name="Moore K.A."/>
            <person name="Paszkiewicz K."/>
            <person name="Jones T."/>
            <person name="Grant M."/>
            <person name="Ambacheew D."/>
            <person name="Muzemil S."/>
            <person name="Studholme D.J."/>
        </authorList>
    </citation>
    <scope>NUCLEOTIDE SEQUENCE [LARGE SCALE GENOMIC DNA]</scope>
</reference>
<organism evidence="2 3">
    <name type="scientific">Ensete ventricosum</name>
    <name type="common">Abyssinian banana</name>
    <name type="synonym">Musa ensete</name>
    <dbReference type="NCBI Taxonomy" id="4639"/>
    <lineage>
        <taxon>Eukaryota</taxon>
        <taxon>Viridiplantae</taxon>
        <taxon>Streptophyta</taxon>
        <taxon>Embryophyta</taxon>
        <taxon>Tracheophyta</taxon>
        <taxon>Spermatophyta</taxon>
        <taxon>Magnoliopsida</taxon>
        <taxon>Liliopsida</taxon>
        <taxon>Zingiberales</taxon>
        <taxon>Musaceae</taxon>
        <taxon>Ensete</taxon>
    </lineage>
</organism>
<dbReference type="AlphaFoldDB" id="A0A427BB23"/>
<evidence type="ECO:0000313" key="2">
    <source>
        <dbReference type="EMBL" id="RRT85669.1"/>
    </source>
</evidence>
<evidence type="ECO:0000313" key="3">
    <source>
        <dbReference type="Proteomes" id="UP000287651"/>
    </source>
</evidence>
<proteinExistence type="predicted"/>
<sequence length="136" mass="15155">MLCLTATIKGYGDAAETKYGMWNFEKHTLLDSPRNRDTWFSPISKHGADMSRLYSLRADRVRDGRSASGTPRRQAEDLRWRKREGGDLCEVKAEIVLRVGTLPDPAADGHRDAPPGLFSLSTAKRRKAERAGLNVG</sequence>